<accession>A0AAV2SA14</accession>
<feature type="non-terminal residue" evidence="1">
    <location>
        <position position="1"/>
    </location>
</feature>
<organism evidence="1 2">
    <name type="scientific">Meganyctiphanes norvegica</name>
    <name type="common">Northern krill</name>
    <name type="synonym">Thysanopoda norvegica</name>
    <dbReference type="NCBI Taxonomy" id="48144"/>
    <lineage>
        <taxon>Eukaryota</taxon>
        <taxon>Metazoa</taxon>
        <taxon>Ecdysozoa</taxon>
        <taxon>Arthropoda</taxon>
        <taxon>Crustacea</taxon>
        <taxon>Multicrustacea</taxon>
        <taxon>Malacostraca</taxon>
        <taxon>Eumalacostraca</taxon>
        <taxon>Eucarida</taxon>
        <taxon>Euphausiacea</taxon>
        <taxon>Euphausiidae</taxon>
        <taxon>Meganyctiphanes</taxon>
    </lineage>
</organism>
<comment type="caution">
    <text evidence="1">The sequence shown here is derived from an EMBL/GenBank/DDBJ whole genome shotgun (WGS) entry which is preliminary data.</text>
</comment>
<dbReference type="EMBL" id="CAXKWB010051962">
    <property type="protein sequence ID" value="CAL4172007.1"/>
    <property type="molecule type" value="Genomic_DNA"/>
</dbReference>
<name>A0AAV2SA14_MEGNR</name>
<dbReference type="Proteomes" id="UP001497623">
    <property type="component" value="Unassembled WGS sequence"/>
</dbReference>
<keyword evidence="2" id="KW-1185">Reference proteome</keyword>
<evidence type="ECO:0000313" key="2">
    <source>
        <dbReference type="Proteomes" id="UP001497623"/>
    </source>
</evidence>
<gene>
    <name evidence="1" type="ORF">MNOR_LOCUS34222</name>
</gene>
<evidence type="ECO:0000313" key="1">
    <source>
        <dbReference type="EMBL" id="CAL4172007.1"/>
    </source>
</evidence>
<protein>
    <submittedName>
        <fullName evidence="1">Uncharacterized protein</fullName>
    </submittedName>
</protein>
<proteinExistence type="predicted"/>
<dbReference type="AlphaFoldDB" id="A0AAV2SA14"/>
<sequence>YLHQSPWCITQALLLRLGSSTVSSVTTMVQQVALLQLIAVAALTCESVTADITCYYCSDDPGDESYDPACGIYEYQGQTQSFGEYHDTCTITIEDKGYVWRGVSAGPFEDGQCFEQDGYYTGCHCRGDLCNTHSYCAQCGYPKPTPTSAEHLKCYQCVDCAIVDEETTPVVEDKYLSCASTVFMNSTEVIRSGSYEEHTDGECIQHMETLTCWCSQDLCNNDQIGL</sequence>
<reference evidence="1 2" key="1">
    <citation type="submission" date="2024-05" db="EMBL/GenBank/DDBJ databases">
        <authorList>
            <person name="Wallberg A."/>
        </authorList>
    </citation>
    <scope>NUCLEOTIDE SEQUENCE [LARGE SCALE GENOMIC DNA]</scope>
</reference>